<dbReference type="PANTHER" id="PTHR33064:SF37">
    <property type="entry name" value="RIBONUCLEASE H"/>
    <property type="match status" value="1"/>
</dbReference>
<evidence type="ECO:0000256" key="1">
    <source>
        <dbReference type="SAM" id="Phobius"/>
    </source>
</evidence>
<protein>
    <recommendedName>
        <fullName evidence="2">Reverse transcriptase/retrotransposon-derived protein RNase H-like domain-containing protein</fullName>
    </recommendedName>
</protein>
<dbReference type="InterPro" id="IPR041577">
    <property type="entry name" value="RT_RNaseH_2"/>
</dbReference>
<dbReference type="InterPro" id="IPR051320">
    <property type="entry name" value="Viral_Replic_Matur_Polypro"/>
</dbReference>
<dbReference type="InParanoid" id="A0A6Q2X4G6"/>
<reference evidence="3" key="4">
    <citation type="submission" date="2025-09" db="UniProtKB">
        <authorList>
            <consortium name="Ensembl"/>
        </authorList>
    </citation>
    <scope>IDENTIFICATION</scope>
</reference>
<reference evidence="3" key="3">
    <citation type="submission" date="2025-08" db="UniProtKB">
        <authorList>
            <consortium name="Ensembl"/>
        </authorList>
    </citation>
    <scope>IDENTIFICATION</scope>
</reference>
<reference evidence="3" key="2">
    <citation type="submission" date="2020-02" db="EMBL/GenBank/DDBJ databases">
        <title>Esox lucius (northern pike) genome, fEsoLuc1, primary haplotype.</title>
        <authorList>
            <person name="Myers G."/>
            <person name="Karagic N."/>
            <person name="Meyer A."/>
            <person name="Pippel M."/>
            <person name="Reichard M."/>
            <person name="Winkler S."/>
            <person name="Tracey A."/>
            <person name="Sims Y."/>
            <person name="Howe K."/>
            <person name="Rhie A."/>
            <person name="Formenti G."/>
            <person name="Durbin R."/>
            <person name="Fedrigo O."/>
            <person name="Jarvis E.D."/>
        </authorList>
    </citation>
    <scope>NUCLEOTIDE SEQUENCE [LARGE SCALE GENOMIC DNA]</scope>
</reference>
<keyword evidence="1" id="KW-0812">Transmembrane</keyword>
<dbReference type="AlphaFoldDB" id="A0A6Q2X4G6"/>
<dbReference type="Pfam" id="PF17919">
    <property type="entry name" value="RT_RNaseH_2"/>
    <property type="match status" value="1"/>
</dbReference>
<name>A0A6Q2X4G6_ESOLU</name>
<dbReference type="Bgee" id="ENSELUG00000031650">
    <property type="expression patterns" value="Expressed in testis and 4 other cell types or tissues"/>
</dbReference>
<keyword evidence="4" id="KW-1185">Reference proteome</keyword>
<dbReference type="Gene3D" id="3.30.70.270">
    <property type="match status" value="1"/>
</dbReference>
<dbReference type="PANTHER" id="PTHR33064">
    <property type="entry name" value="POL PROTEIN"/>
    <property type="match status" value="1"/>
</dbReference>
<evidence type="ECO:0000313" key="4">
    <source>
        <dbReference type="Proteomes" id="UP000265140"/>
    </source>
</evidence>
<evidence type="ECO:0000259" key="2">
    <source>
        <dbReference type="Pfam" id="PF17919"/>
    </source>
</evidence>
<accession>A0A6Q2X4G6</accession>
<dbReference type="SUPFAM" id="SSF56672">
    <property type="entry name" value="DNA/RNA polymerases"/>
    <property type="match status" value="1"/>
</dbReference>
<dbReference type="OMA" id="TAMNCAY"/>
<evidence type="ECO:0000313" key="3">
    <source>
        <dbReference type="Ensembl" id="ENSELUP00000048263.1"/>
    </source>
</evidence>
<dbReference type="Ensembl" id="ENSELUT00000044082.2">
    <property type="protein sequence ID" value="ENSELUP00000048263.1"/>
    <property type="gene ID" value="ENSELUG00000031650.2"/>
</dbReference>
<keyword evidence="1" id="KW-0472">Membrane</keyword>
<feature type="domain" description="Reverse transcriptase/retrotransposon-derived protein RNase H-like" evidence="2">
    <location>
        <begin position="39"/>
        <end position="98"/>
    </location>
</feature>
<proteinExistence type="predicted"/>
<organism evidence="3 4">
    <name type="scientific">Esox lucius</name>
    <name type="common">Northern pike</name>
    <dbReference type="NCBI Taxonomy" id="8010"/>
    <lineage>
        <taxon>Eukaryota</taxon>
        <taxon>Metazoa</taxon>
        <taxon>Chordata</taxon>
        <taxon>Craniata</taxon>
        <taxon>Vertebrata</taxon>
        <taxon>Euteleostomi</taxon>
        <taxon>Actinopterygii</taxon>
        <taxon>Neopterygii</taxon>
        <taxon>Teleostei</taxon>
        <taxon>Protacanthopterygii</taxon>
        <taxon>Esociformes</taxon>
        <taxon>Esocidae</taxon>
        <taxon>Esox</taxon>
    </lineage>
</organism>
<keyword evidence="1" id="KW-1133">Transmembrane helix</keyword>
<reference evidence="4" key="1">
    <citation type="journal article" date="2014" name="PLoS ONE">
        <title>The genome and linkage map of the northern pike (Esox lucius): conserved synteny revealed between the salmonid sister group and the Neoteleostei.</title>
        <authorList>
            <person name="Rondeau E.B."/>
            <person name="Minkley D.R."/>
            <person name="Leong J.S."/>
            <person name="Messmer A.M."/>
            <person name="Jantzen J.R."/>
            <person name="von Schalburg K.R."/>
            <person name="Lemon C."/>
            <person name="Bird N.H."/>
            <person name="Koop B.F."/>
        </authorList>
    </citation>
    <scope>NUCLEOTIDE SEQUENCE</scope>
</reference>
<dbReference type="InterPro" id="IPR043128">
    <property type="entry name" value="Rev_trsase/Diguanyl_cyclase"/>
</dbReference>
<feature type="transmembrane region" description="Helical" evidence="1">
    <location>
        <begin position="95"/>
        <end position="114"/>
    </location>
</feature>
<dbReference type="Proteomes" id="UP000265140">
    <property type="component" value="Chromosome 12"/>
</dbReference>
<dbReference type="Gene3D" id="3.10.20.370">
    <property type="match status" value="1"/>
</dbReference>
<sequence>MRSFIGRAGYCRPWIPDFDIMARLLIDSYTQDAPNNTVWTEEKIDCFNGLKAALMSAPALGLPDYNLPFMLAVAEKGGFAQGVLLQDHGGQRRPVAYYTAVGFCLIVPTFVSLLSSPSTKPVSW</sequence>
<dbReference type="InterPro" id="IPR043502">
    <property type="entry name" value="DNA/RNA_pol_sf"/>
</dbReference>
<dbReference type="GeneTree" id="ENSGT00970000193630"/>